<comment type="caution">
    <text evidence="2">The sequence shown here is derived from an EMBL/GenBank/DDBJ whole genome shotgun (WGS) entry which is preliminary data.</text>
</comment>
<reference evidence="2" key="1">
    <citation type="journal article" date="2021" name="Nat. Commun.">
        <title>Genetic determinants of endophytism in the Arabidopsis root mycobiome.</title>
        <authorList>
            <person name="Mesny F."/>
            <person name="Miyauchi S."/>
            <person name="Thiergart T."/>
            <person name="Pickel B."/>
            <person name="Atanasova L."/>
            <person name="Karlsson M."/>
            <person name="Huettel B."/>
            <person name="Barry K.W."/>
            <person name="Haridas S."/>
            <person name="Chen C."/>
            <person name="Bauer D."/>
            <person name="Andreopoulos W."/>
            <person name="Pangilinan J."/>
            <person name="LaButti K."/>
            <person name="Riley R."/>
            <person name="Lipzen A."/>
            <person name="Clum A."/>
            <person name="Drula E."/>
            <person name="Henrissat B."/>
            <person name="Kohler A."/>
            <person name="Grigoriev I.V."/>
            <person name="Martin F.M."/>
            <person name="Hacquard S."/>
        </authorList>
    </citation>
    <scope>NUCLEOTIDE SEQUENCE</scope>
    <source>
        <strain evidence="2">MPI-CAGE-AT-0021</strain>
    </source>
</reference>
<name>A0A9P9J228_9HYPO</name>
<evidence type="ECO:0000313" key="3">
    <source>
        <dbReference type="Proteomes" id="UP000717696"/>
    </source>
</evidence>
<dbReference type="Proteomes" id="UP000717696">
    <property type="component" value="Unassembled WGS sequence"/>
</dbReference>
<evidence type="ECO:0000313" key="2">
    <source>
        <dbReference type="EMBL" id="KAH7140446.1"/>
    </source>
</evidence>
<protein>
    <submittedName>
        <fullName evidence="2">Uncharacterized protein</fullName>
    </submittedName>
</protein>
<gene>
    <name evidence="2" type="ORF">B0J13DRAFT_64326</name>
</gene>
<dbReference type="Gene3D" id="1.25.40.20">
    <property type="entry name" value="Ankyrin repeat-containing domain"/>
    <property type="match status" value="1"/>
</dbReference>
<feature type="region of interest" description="Disordered" evidence="1">
    <location>
        <begin position="110"/>
        <end position="137"/>
    </location>
</feature>
<organism evidence="2 3">
    <name type="scientific">Dactylonectria estremocensis</name>
    <dbReference type="NCBI Taxonomy" id="1079267"/>
    <lineage>
        <taxon>Eukaryota</taxon>
        <taxon>Fungi</taxon>
        <taxon>Dikarya</taxon>
        <taxon>Ascomycota</taxon>
        <taxon>Pezizomycotina</taxon>
        <taxon>Sordariomycetes</taxon>
        <taxon>Hypocreomycetidae</taxon>
        <taxon>Hypocreales</taxon>
        <taxon>Nectriaceae</taxon>
        <taxon>Dactylonectria</taxon>
    </lineage>
</organism>
<dbReference type="AlphaFoldDB" id="A0A9P9J228"/>
<accession>A0A9P9J228</accession>
<dbReference type="OrthoDB" id="20872at2759"/>
<dbReference type="EMBL" id="JAGMUU010000013">
    <property type="protein sequence ID" value="KAH7140446.1"/>
    <property type="molecule type" value="Genomic_DNA"/>
</dbReference>
<dbReference type="InterPro" id="IPR036770">
    <property type="entry name" value="Ankyrin_rpt-contain_sf"/>
</dbReference>
<sequence length="168" mass="18223">MPSHPMLRLANELLRSIAGQLESEKDVNALARTNSSLFSCLDPFLYRHNMQQSGSSALRWAALHGQGRTARKAIDAGSEGIGEALGLSAENGHEEVTRILLAIDGVDGDSRDERGRRPLSRAAAKGHDQSSSFSWTQGRLTSIRGTMRAVHHFHEPHLGDPSRSSSSS</sequence>
<dbReference type="SUPFAM" id="SSF48403">
    <property type="entry name" value="Ankyrin repeat"/>
    <property type="match status" value="1"/>
</dbReference>
<proteinExistence type="predicted"/>
<evidence type="ECO:0000256" key="1">
    <source>
        <dbReference type="SAM" id="MobiDB-lite"/>
    </source>
</evidence>
<keyword evidence="3" id="KW-1185">Reference proteome</keyword>